<dbReference type="SMART" id="SM00560">
    <property type="entry name" value="LamGL"/>
    <property type="match status" value="1"/>
</dbReference>
<dbReference type="PROSITE" id="PS50853">
    <property type="entry name" value="FN3"/>
    <property type="match status" value="1"/>
</dbReference>
<evidence type="ECO:0000259" key="7">
    <source>
        <dbReference type="PROSITE" id="PS50853"/>
    </source>
</evidence>
<evidence type="ECO:0000313" key="10">
    <source>
        <dbReference type="Proteomes" id="UP000236594"/>
    </source>
</evidence>
<dbReference type="EMBL" id="PPED02000004">
    <property type="protein sequence ID" value="PWN68437.1"/>
    <property type="molecule type" value="Genomic_DNA"/>
</dbReference>
<dbReference type="Pfam" id="PF18962">
    <property type="entry name" value="Por_Secre_tail"/>
    <property type="match status" value="1"/>
</dbReference>
<name>A0A316X497_9FLAO</name>
<accession>A0A316X497</accession>
<dbReference type="Pfam" id="PF00704">
    <property type="entry name" value="Glyco_hydro_18"/>
    <property type="match status" value="1"/>
</dbReference>
<dbReference type="InterPro" id="IPR001579">
    <property type="entry name" value="Glyco_hydro_18_chit_AS"/>
</dbReference>
<dbReference type="NCBIfam" id="TIGR04183">
    <property type="entry name" value="Por_Secre_tail"/>
    <property type="match status" value="1"/>
</dbReference>
<keyword evidence="5 6" id="KW-0326">Glycosidase</keyword>
<evidence type="ECO:0000256" key="4">
    <source>
        <dbReference type="ARBA" id="ARBA00023157"/>
    </source>
</evidence>
<dbReference type="InterPro" id="IPR013783">
    <property type="entry name" value="Ig-like_fold"/>
</dbReference>
<dbReference type="InterPro" id="IPR036116">
    <property type="entry name" value="FN3_sf"/>
</dbReference>
<gene>
    <name evidence="9" type="ORF">C1631_017230</name>
</gene>
<evidence type="ECO:0000313" key="9">
    <source>
        <dbReference type="EMBL" id="PWN68437.1"/>
    </source>
</evidence>
<dbReference type="InterPro" id="IPR054861">
    <property type="entry name" value="Endoglyc_H"/>
</dbReference>
<dbReference type="Gene3D" id="2.60.120.200">
    <property type="match status" value="1"/>
</dbReference>
<comment type="similarity">
    <text evidence="1">Belongs to the glycosyl hydrolase 18 family. Chitinase class II subfamily.</text>
</comment>
<dbReference type="Gene3D" id="2.60.40.10">
    <property type="entry name" value="Immunoglobulins"/>
    <property type="match status" value="1"/>
</dbReference>
<dbReference type="RefSeq" id="WP_109713541.1">
    <property type="nucleotide sequence ID" value="NZ_PPED02000004.1"/>
</dbReference>
<dbReference type="PROSITE" id="PS01095">
    <property type="entry name" value="GH18_1"/>
    <property type="match status" value="1"/>
</dbReference>
<dbReference type="AlphaFoldDB" id="A0A316X497"/>
<dbReference type="Pfam" id="PF13385">
    <property type="entry name" value="Laminin_G_3"/>
    <property type="match status" value="1"/>
</dbReference>
<dbReference type="PANTHER" id="PTHR42535:SF2">
    <property type="entry name" value="CHROMOSOME UNDETERMINED SCAFFOLD_146, WHOLE GENOME SHOTGUN SEQUENCE"/>
    <property type="match status" value="1"/>
</dbReference>
<dbReference type="SMART" id="SM00060">
    <property type="entry name" value="FN3"/>
    <property type="match status" value="1"/>
</dbReference>
<dbReference type="PROSITE" id="PS51910">
    <property type="entry name" value="GH18_2"/>
    <property type="match status" value="1"/>
</dbReference>
<reference evidence="9 10" key="1">
    <citation type="submission" date="2018-04" db="EMBL/GenBank/DDBJ databases">
        <title>Draft Genome Sequence of Phosphate-Solubilizing Chryseobacterium sp. ISE14 that is a Biocontrol and Plant Growth-Promoting Rhizobacterium Isolated from Cucumber.</title>
        <authorList>
            <person name="Jeong J.-J."/>
            <person name="Sang M.K."/>
            <person name="Choi I.-G."/>
            <person name="Kim K.D."/>
        </authorList>
    </citation>
    <scope>NUCLEOTIDE SEQUENCE [LARGE SCALE GENOMIC DNA]</scope>
    <source>
        <strain evidence="9 10">ISE14</strain>
    </source>
</reference>
<proteinExistence type="inferred from homology"/>
<dbReference type="Pfam" id="PF00041">
    <property type="entry name" value="fn3"/>
    <property type="match status" value="1"/>
</dbReference>
<dbReference type="InterPro" id="IPR026444">
    <property type="entry name" value="Secre_tail"/>
</dbReference>
<evidence type="ECO:0000256" key="5">
    <source>
        <dbReference type="ARBA" id="ARBA00023295"/>
    </source>
</evidence>
<dbReference type="InterPro" id="IPR017853">
    <property type="entry name" value="GH"/>
</dbReference>
<feature type="domain" description="GH18" evidence="8">
    <location>
        <begin position="26"/>
        <end position="283"/>
    </location>
</feature>
<dbReference type="InterPro" id="IPR006558">
    <property type="entry name" value="LamG-like"/>
</dbReference>
<dbReference type="CDD" id="cd00063">
    <property type="entry name" value="FN3"/>
    <property type="match status" value="1"/>
</dbReference>
<evidence type="ECO:0000256" key="3">
    <source>
        <dbReference type="ARBA" id="ARBA00022801"/>
    </source>
</evidence>
<dbReference type="SUPFAM" id="SSF51445">
    <property type="entry name" value="(Trans)glycosidases"/>
    <property type="match status" value="1"/>
</dbReference>
<dbReference type="InterPro" id="IPR003961">
    <property type="entry name" value="FN3_dom"/>
</dbReference>
<dbReference type="NCBIfam" id="NF045482">
    <property type="entry name" value="Endoglyc_H"/>
    <property type="match status" value="1"/>
</dbReference>
<evidence type="ECO:0000256" key="2">
    <source>
        <dbReference type="ARBA" id="ARBA00022729"/>
    </source>
</evidence>
<organism evidence="9 10">
    <name type="scientific">Chryseobacterium phosphatilyticum</name>
    <dbReference type="NCBI Taxonomy" id="475075"/>
    <lineage>
        <taxon>Bacteria</taxon>
        <taxon>Pseudomonadati</taxon>
        <taxon>Bacteroidota</taxon>
        <taxon>Flavobacteriia</taxon>
        <taxon>Flavobacteriales</taxon>
        <taxon>Weeksellaceae</taxon>
        <taxon>Chryseobacterium group</taxon>
        <taxon>Chryseobacterium</taxon>
    </lineage>
</organism>
<dbReference type="SUPFAM" id="SSF49899">
    <property type="entry name" value="Concanavalin A-like lectins/glucanases"/>
    <property type="match status" value="1"/>
</dbReference>
<keyword evidence="10" id="KW-1185">Reference proteome</keyword>
<comment type="caution">
    <text evidence="9">The sequence shown here is derived from an EMBL/GenBank/DDBJ whole genome shotgun (WGS) entry which is preliminary data.</text>
</comment>
<dbReference type="InterPro" id="IPR013320">
    <property type="entry name" value="ConA-like_dom_sf"/>
</dbReference>
<dbReference type="CDD" id="cd06542">
    <property type="entry name" value="GH18_EndoS-like"/>
    <property type="match status" value="1"/>
</dbReference>
<dbReference type="GO" id="GO:0005975">
    <property type="term" value="P:carbohydrate metabolic process"/>
    <property type="evidence" value="ECO:0007669"/>
    <property type="project" value="InterPro"/>
</dbReference>
<feature type="domain" description="Fibronectin type-III" evidence="7">
    <location>
        <begin position="302"/>
        <end position="393"/>
    </location>
</feature>
<dbReference type="OrthoDB" id="2582440at2"/>
<sequence>MKKAFIALILLIIHVESVLYAQQLNPMGICYVEVNNNNLLNAGAYKLQTSNNYLFNVVNIFAANINYDTSRGRAYLYSNNNVTKVLTNADTYIKPLQQKGMKVVLTILGNHQGAGICNFPTREAAKDFALQLANTVNTYGLDGIDFDDEYSEYGNNGTGQPNDSSFVMLVQELRALLPNKLITFYYYGPAASRLSWNGSRVGDNVNYSWNAMYGTFSAPNVPPLTKAQISPAAVWLGNTSNSTTTSLASQTKTGGYGLYLWYDLKGTNQASQLSAGTQTLYGEQTVLSGTLQSWTAGTNCDAPIGLSTSNLTGTSAKLNWTAVGTNTYDIDYKAASSTTWTSVATAVTGTSVTVSGLTANTEYDWRIRTNCSVKSTYMFAPRFNSGGGTTNPTGSYAISLNGTSKSGSAGNINLSGSALSFEGWIKPASFKSGFPYISAIMGTEAGDANSAFIRLGDANLANNKLQFVLSINNVQQKLASNTALNANTWYHVAATYDGTTMKLYINGTLDASKAQTGSVSSNGAFNVGYLYETSRNFNGKIDEVRVWKRALSQTEISQNMCNVILPATSLAAYWKFNEGSGSSAQDNSGNGVTLTLSGADASIWGTDVPCTTSTARTSKNTTTQKVINPEQTGLKKQLKLYPNPLSRSSQLSISSPEEYNRGQLKVYNYSGGLMDTQVLKGGDHEYNLQKLPAGNYILQFESQNGSLKQTEKLIIK</sequence>
<protein>
    <submittedName>
        <fullName evidence="9">Uncharacterized protein</fullName>
    </submittedName>
</protein>
<dbReference type="InterPro" id="IPR001223">
    <property type="entry name" value="Glyco_hydro18_cat"/>
</dbReference>
<dbReference type="Gene3D" id="3.20.20.80">
    <property type="entry name" value="Glycosidases"/>
    <property type="match status" value="1"/>
</dbReference>
<keyword evidence="2" id="KW-0732">Signal</keyword>
<dbReference type="SUPFAM" id="SSF49265">
    <property type="entry name" value="Fibronectin type III"/>
    <property type="match status" value="1"/>
</dbReference>
<dbReference type="PANTHER" id="PTHR42535">
    <property type="entry name" value="OOKINETE PROTEIN, PUTATIVE-RELATED"/>
    <property type="match status" value="1"/>
</dbReference>
<keyword evidence="3 6" id="KW-0378">Hydrolase</keyword>
<keyword evidence="4" id="KW-1015">Disulfide bond</keyword>
<dbReference type="Proteomes" id="UP000236594">
    <property type="component" value="Unassembled WGS sequence"/>
</dbReference>
<evidence type="ECO:0000259" key="8">
    <source>
        <dbReference type="PROSITE" id="PS51910"/>
    </source>
</evidence>
<dbReference type="GO" id="GO:0004553">
    <property type="term" value="F:hydrolase activity, hydrolyzing O-glycosyl compounds"/>
    <property type="evidence" value="ECO:0007669"/>
    <property type="project" value="InterPro"/>
</dbReference>
<evidence type="ECO:0000256" key="6">
    <source>
        <dbReference type="RuleBase" id="RU000489"/>
    </source>
</evidence>
<evidence type="ECO:0000256" key="1">
    <source>
        <dbReference type="ARBA" id="ARBA00009121"/>
    </source>
</evidence>